<evidence type="ECO:0000256" key="3">
    <source>
        <dbReference type="ARBA" id="ARBA00022989"/>
    </source>
</evidence>
<dbReference type="AlphaFoldDB" id="A0A1I6IDU9"/>
<evidence type="ECO:0000313" key="6">
    <source>
        <dbReference type="EMBL" id="SFR64799.1"/>
    </source>
</evidence>
<name>A0A1I6IDU9_9GAMM</name>
<keyword evidence="4 5" id="KW-0472">Membrane</keyword>
<feature type="transmembrane region" description="Helical" evidence="5">
    <location>
        <begin position="6"/>
        <end position="24"/>
    </location>
</feature>
<gene>
    <name evidence="6" type="ORF">SAMN05216203_2146</name>
</gene>
<dbReference type="EMBL" id="FOYW01000001">
    <property type="protein sequence ID" value="SFR64799.1"/>
    <property type="molecule type" value="Genomic_DNA"/>
</dbReference>
<dbReference type="InterPro" id="IPR001129">
    <property type="entry name" value="Membr-assoc_MAPEG"/>
</dbReference>
<dbReference type="RefSeq" id="WP_092011982.1">
    <property type="nucleotide sequence ID" value="NZ_FOYW01000001.1"/>
</dbReference>
<proteinExistence type="predicted"/>
<evidence type="ECO:0000313" key="7">
    <source>
        <dbReference type="Proteomes" id="UP000198644"/>
    </source>
</evidence>
<dbReference type="GO" id="GO:0016020">
    <property type="term" value="C:membrane"/>
    <property type="evidence" value="ECO:0007669"/>
    <property type="project" value="UniProtKB-SubCell"/>
</dbReference>
<feature type="transmembrane region" description="Helical" evidence="5">
    <location>
        <begin position="116"/>
        <end position="134"/>
    </location>
</feature>
<evidence type="ECO:0008006" key="8">
    <source>
        <dbReference type="Google" id="ProtNLM"/>
    </source>
</evidence>
<dbReference type="STRING" id="650891.SAMN05216203_2146"/>
<dbReference type="OrthoDB" id="328594at2"/>
<dbReference type="SUPFAM" id="SSF161084">
    <property type="entry name" value="MAPEG domain-like"/>
    <property type="match status" value="1"/>
</dbReference>
<protein>
    <recommendedName>
        <fullName evidence="8">MAPEG family protein</fullName>
    </recommendedName>
</protein>
<sequence>MNNQLMLWPVLTQVALTLVLYVRLNLAKIKASTAGHVDESRRGLYDDAWPDYVLKINNCIRNQFEVPVLFFVLALSLMVLDAVDWVSLTLAWLFVASRIAHAVVHTGSNHIPTRRRLFLVGVLLVLVLAVWVLSTLL</sequence>
<evidence type="ECO:0000256" key="5">
    <source>
        <dbReference type="SAM" id="Phobius"/>
    </source>
</evidence>
<accession>A0A1I6IDU9</accession>
<dbReference type="Proteomes" id="UP000198644">
    <property type="component" value="Unassembled WGS sequence"/>
</dbReference>
<evidence type="ECO:0000256" key="1">
    <source>
        <dbReference type="ARBA" id="ARBA00004370"/>
    </source>
</evidence>
<evidence type="ECO:0000256" key="2">
    <source>
        <dbReference type="ARBA" id="ARBA00022692"/>
    </source>
</evidence>
<dbReference type="InterPro" id="IPR023352">
    <property type="entry name" value="MAPEG-like_dom_sf"/>
</dbReference>
<dbReference type="Pfam" id="PF01124">
    <property type="entry name" value="MAPEG"/>
    <property type="match status" value="1"/>
</dbReference>
<keyword evidence="3 5" id="KW-1133">Transmembrane helix</keyword>
<comment type="subcellular location">
    <subcellularLocation>
        <location evidence="1">Membrane</location>
    </subcellularLocation>
</comment>
<keyword evidence="7" id="KW-1185">Reference proteome</keyword>
<reference evidence="6 7" key="1">
    <citation type="submission" date="2016-10" db="EMBL/GenBank/DDBJ databases">
        <authorList>
            <person name="de Groot N.N."/>
        </authorList>
    </citation>
    <scope>NUCLEOTIDE SEQUENCE [LARGE SCALE GENOMIC DNA]</scope>
    <source>
        <strain evidence="6 7">CGMCC 1.9167</strain>
    </source>
</reference>
<dbReference type="Gene3D" id="1.20.120.550">
    <property type="entry name" value="Membrane associated eicosanoid/glutathione metabolism-like domain"/>
    <property type="match status" value="1"/>
</dbReference>
<evidence type="ECO:0000256" key="4">
    <source>
        <dbReference type="ARBA" id="ARBA00023136"/>
    </source>
</evidence>
<organism evidence="6 7">
    <name type="scientific">Marinobacter daqiaonensis</name>
    <dbReference type="NCBI Taxonomy" id="650891"/>
    <lineage>
        <taxon>Bacteria</taxon>
        <taxon>Pseudomonadati</taxon>
        <taxon>Pseudomonadota</taxon>
        <taxon>Gammaproteobacteria</taxon>
        <taxon>Pseudomonadales</taxon>
        <taxon>Marinobacteraceae</taxon>
        <taxon>Marinobacter</taxon>
    </lineage>
</organism>
<keyword evidence="2 5" id="KW-0812">Transmembrane</keyword>